<dbReference type="InterPro" id="IPR004704">
    <property type="entry name" value="PTS_IID_man"/>
</dbReference>
<feature type="transmembrane region" description="Helical" evidence="1">
    <location>
        <begin position="145"/>
        <end position="167"/>
    </location>
</feature>
<keyword evidence="1" id="KW-0812">Transmembrane</keyword>
<sequence>MSSNAVEKKVTKADLRQIFWRSIPYNASFNYERQLNIGWAFTLVPILKKFYGDDKEKMVSALNRHLEYNNITPFISTFLFGLIVAMEEKNANSDDFDTKSISSTKAGLMGSLSAIGDSIFFGTIRVIAASIGCSLALQGNPLGPILYLLIFNIPNLIARWVLVYKGYNMGVDFLTNVEKSGAMDRLFLGTSILGLMVIGGMVGLNISVPLKLTFFDTNFVDVINGIVPSLLNLLFFGIIYWMVKKNYSVVWIMLGIIAFGIVGSLIGIF</sequence>
<feature type="transmembrane region" description="Helical" evidence="1">
    <location>
        <begin position="187"/>
        <end position="210"/>
    </location>
</feature>
<gene>
    <name evidence="2" type="ORF">QUV96_03365</name>
</gene>
<evidence type="ECO:0000313" key="3">
    <source>
        <dbReference type="Proteomes" id="UP001529340"/>
    </source>
</evidence>
<dbReference type="RefSeq" id="WP_289607142.1">
    <property type="nucleotide sequence ID" value="NZ_JAUDCG010000010.1"/>
</dbReference>
<dbReference type="Pfam" id="PF03613">
    <property type="entry name" value="EIID-AGA"/>
    <property type="match status" value="1"/>
</dbReference>
<keyword evidence="3" id="KW-1185">Reference proteome</keyword>
<reference evidence="3" key="2">
    <citation type="submission" date="2023-06" db="EMBL/GenBank/DDBJ databases">
        <title>Identification and characterization of horizontal gene transfer across gut microbiota members of farm animals based on homology search.</title>
        <authorList>
            <person name="Zeman M."/>
            <person name="Kubasova T."/>
            <person name="Jahodarova E."/>
            <person name="Nykrynova M."/>
            <person name="Rychlik I."/>
        </authorList>
    </citation>
    <scope>NUCLEOTIDE SEQUENCE [LARGE SCALE GENOMIC DNA]</scope>
    <source>
        <strain evidence="3">ET39</strain>
    </source>
</reference>
<reference evidence="2 3" key="3">
    <citation type="submission" date="2023-06" db="EMBL/GenBank/DDBJ databases">
        <authorList>
            <person name="Zeman M."/>
            <person name="Kubasova T."/>
            <person name="Jahodarova E."/>
            <person name="Nykrynova M."/>
            <person name="Rychlik I."/>
        </authorList>
    </citation>
    <scope>NUCLEOTIDE SEQUENCE [LARGE SCALE GENOMIC DNA]</scope>
    <source>
        <strain evidence="2 3">ET39</strain>
    </source>
</reference>
<dbReference type="PROSITE" id="PS51108">
    <property type="entry name" value="PTS_EIID"/>
    <property type="match status" value="1"/>
</dbReference>
<feature type="transmembrane region" description="Helical" evidence="1">
    <location>
        <begin position="249"/>
        <end position="268"/>
    </location>
</feature>
<dbReference type="PANTHER" id="PTHR32502:SF23">
    <property type="entry name" value="TRANSPORT PROTEIN, PTS SYSTEM"/>
    <property type="match status" value="1"/>
</dbReference>
<reference evidence="2 3" key="1">
    <citation type="submission" date="2023-06" db="EMBL/GenBank/DDBJ databases">
        <title>Identification and characterization of horizontal gene transfer across gut microbiota members of farm animals based on homology search.</title>
        <authorList>
            <person name="Schwarzerova J."/>
            <person name="Nykrynova M."/>
            <person name="Jureckova K."/>
            <person name="Cejkova D."/>
            <person name="Rychlik I."/>
        </authorList>
    </citation>
    <scope>NUCLEOTIDE SEQUENCE [LARGE SCALE GENOMIC DNA]</scope>
    <source>
        <strain evidence="2 3">ET39</strain>
    </source>
</reference>
<dbReference type="PANTHER" id="PTHR32502">
    <property type="entry name" value="N-ACETYLGALACTOSAMINE PERMEASE II COMPONENT-RELATED"/>
    <property type="match status" value="1"/>
</dbReference>
<evidence type="ECO:0000256" key="1">
    <source>
        <dbReference type="SAM" id="Phobius"/>
    </source>
</evidence>
<keyword evidence="1" id="KW-1133">Transmembrane helix</keyword>
<dbReference type="Proteomes" id="UP001529340">
    <property type="component" value="Unassembled WGS sequence"/>
</dbReference>
<accession>A0ABT7UAM2</accession>
<proteinExistence type="predicted"/>
<dbReference type="EMBL" id="JAUDCG010000010">
    <property type="protein sequence ID" value="MDM8156677.1"/>
    <property type="molecule type" value="Genomic_DNA"/>
</dbReference>
<keyword evidence="1" id="KW-0472">Membrane</keyword>
<organism evidence="2 3">
    <name type="scientific">Amedibacillus dolichus</name>
    <dbReference type="NCBI Taxonomy" id="31971"/>
    <lineage>
        <taxon>Bacteria</taxon>
        <taxon>Bacillati</taxon>
        <taxon>Bacillota</taxon>
        <taxon>Erysipelotrichia</taxon>
        <taxon>Erysipelotrichales</taxon>
        <taxon>Erysipelotrichaceae</taxon>
        <taxon>Amedibacillus</taxon>
    </lineage>
</organism>
<name>A0ABT7UAM2_9FIRM</name>
<evidence type="ECO:0000313" key="2">
    <source>
        <dbReference type="EMBL" id="MDM8156677.1"/>
    </source>
</evidence>
<feature type="transmembrane region" description="Helical" evidence="1">
    <location>
        <begin position="222"/>
        <end position="243"/>
    </location>
</feature>
<dbReference type="InterPro" id="IPR050303">
    <property type="entry name" value="GatZ_KbaZ_carbometab"/>
</dbReference>
<protein>
    <submittedName>
        <fullName evidence="2">PTS system mannose/fructose/sorbose family transporter subunit IID</fullName>
    </submittedName>
</protein>
<feature type="transmembrane region" description="Helical" evidence="1">
    <location>
        <begin position="106"/>
        <end position="133"/>
    </location>
</feature>
<comment type="caution">
    <text evidence="2">The sequence shown here is derived from an EMBL/GenBank/DDBJ whole genome shotgun (WGS) entry which is preliminary data.</text>
</comment>